<dbReference type="EMBL" id="JAGTXO010000001">
    <property type="protein sequence ID" value="KAG8470418.1"/>
    <property type="molecule type" value="Genomic_DNA"/>
</dbReference>
<feature type="region of interest" description="Disordered" evidence="1">
    <location>
        <begin position="1070"/>
        <end position="1124"/>
    </location>
</feature>
<evidence type="ECO:0000256" key="1">
    <source>
        <dbReference type="SAM" id="MobiDB-lite"/>
    </source>
</evidence>
<dbReference type="Gene3D" id="3.30.470.20">
    <property type="entry name" value="ATP-grasp fold, B domain"/>
    <property type="match status" value="1"/>
</dbReference>
<organism evidence="3 4">
    <name type="scientific">Diacronema lutheri</name>
    <name type="common">Unicellular marine alga</name>
    <name type="synonym">Monochrysis lutheri</name>
    <dbReference type="NCBI Taxonomy" id="2081491"/>
    <lineage>
        <taxon>Eukaryota</taxon>
        <taxon>Haptista</taxon>
        <taxon>Haptophyta</taxon>
        <taxon>Pavlovophyceae</taxon>
        <taxon>Pavlovales</taxon>
        <taxon>Pavlovaceae</taxon>
        <taxon>Diacronema</taxon>
    </lineage>
</organism>
<dbReference type="AlphaFoldDB" id="A0A8J5XLU0"/>
<accession>A0A8J5XLU0</accession>
<dbReference type="OrthoDB" id="2117703at2759"/>
<gene>
    <name evidence="3" type="ORF">KFE25_008839</name>
</gene>
<feature type="region of interest" description="Disordered" evidence="1">
    <location>
        <begin position="87"/>
        <end position="124"/>
    </location>
</feature>
<dbReference type="OMA" id="MHEFIIR"/>
<dbReference type="Pfam" id="PF24923">
    <property type="entry name" value="ATP-grasp_IQCH"/>
    <property type="match status" value="1"/>
</dbReference>
<feature type="region of interest" description="Disordered" evidence="1">
    <location>
        <begin position="160"/>
        <end position="206"/>
    </location>
</feature>
<name>A0A8J5XLU0_DIALT</name>
<dbReference type="PANTHER" id="PTHR14465">
    <property type="entry name" value="IQ DOMAIN-CONTAINING PROTEIN H"/>
    <property type="match status" value="1"/>
</dbReference>
<dbReference type="InterPro" id="IPR038752">
    <property type="entry name" value="IQCH"/>
</dbReference>
<keyword evidence="4" id="KW-1185">Reference proteome</keyword>
<protein>
    <recommendedName>
        <fullName evidence="2">IQCH-like ATP-grasp domain-containing protein</fullName>
    </recommendedName>
</protein>
<dbReference type="InterPro" id="IPR056855">
    <property type="entry name" value="ATP-grasp_IQCH"/>
</dbReference>
<dbReference type="PANTHER" id="PTHR14465:SF0">
    <property type="entry name" value="IQ DOMAIN-CONTAINING PROTEIN H"/>
    <property type="match status" value="1"/>
</dbReference>
<comment type="caution">
    <text evidence="3">The sequence shown here is derived from an EMBL/GenBank/DDBJ whole genome shotgun (WGS) entry which is preliminary data.</text>
</comment>
<dbReference type="Proteomes" id="UP000751190">
    <property type="component" value="Unassembled WGS sequence"/>
</dbReference>
<feature type="compositionally biased region" description="Basic and acidic residues" evidence="1">
    <location>
        <begin position="177"/>
        <end position="194"/>
    </location>
</feature>
<proteinExistence type="predicted"/>
<dbReference type="PROSITE" id="PS50096">
    <property type="entry name" value="IQ"/>
    <property type="match status" value="1"/>
</dbReference>
<evidence type="ECO:0000313" key="4">
    <source>
        <dbReference type="Proteomes" id="UP000751190"/>
    </source>
</evidence>
<sequence length="1124" mass="123596">MADPSRHHIEDVGRILLHAQRELSQIRAGLSIDGIASDPLAAKQAMSDALSKAESNLRLKAEAVLSTSVGHAVASLPTLKEYNFRSSSAGDGATRSLIDVGRVRPPPRPRSAERRGARAALPAPTVKAELAARVAQRALDDPGSSLARRVLAEQYGVAPPRPAVRRGDAARPPPGRLVRDKTTKPAGVLEREARTNPQAPPAQIRPEDVSKGLLSLINRGLLPGHVDLTPALARAPAPAMQAPSRIHPAEERHDKHSGPAYTSPYGYSAANLKLDLLTGVGESLHARQEREAAEEAAALARGELAATHAAVVTPDDALAPSGGESVVVDRARGFDELMDTFSLHHFIIRRGELLDETPEFVSYHRKYAQQWGPLSSTIAQLRALLAEYAVPLAYVDGKKLAELALDALAARTERELLACLVNAEQVESHMRRPGARYAGGERAAAGRRAATAIQAEWRRMRVARDYARLRARHAASMTIAHWWRCFRERTATRALLADRRAREQAAWEAMSARFWKEWPRIRRSRRVIVHVPSLSYSERQRRTLANMDVRQNAQMARLCDVRDPDVEVIYVCPFPLNDDTVSYFVKVLEIGGAAQPARRFRVVVPENYHRFPAHFSLSTLLLYSPRAMRRIANFCRAKDAYIVPNVVGPDELRLSMRLGVPLFSAEPRVSAIYSSKSGSKRIFQAAQVNVPPGAHDLYDEDDLIGSLAHLVAHNLDVPKWVFKVDDEFGGRGNAHFLTNRLPCYPALLAQYDNDPHVWAEESVQAAVQDRIATELEQLLPTEAVIGSTWLFRTWAEFVAAYTRSGGVIEASPLEVRSTPSVSLLIEPDGSVQLQCTHEQLLRDYSYVGAAFPQTAVPHPALRDAALAIGRACYAKSIIGYVGVDLIAFVDEQRLLRVWAVDLNLRLTQSAVMFSFFDFLIGGEYDGKSGMYYAPPKRALVDTQTVAAEPAPRLESERRSYVMSEMFYHPDFAHVHHSAFFNMCRLKGISFDLQMKSGTIFNLLDSFASCVIGVLAVGRTQLDALKTFTDCLDFVQRDIGMVAEIEPEPNGYCEVGLKDIVAALKGLVDRSKKHTRPTTNSKESRSAISTAGAAGGSERDSNAGRQAKTPATPAARSLRGSEEEG</sequence>
<evidence type="ECO:0000313" key="3">
    <source>
        <dbReference type="EMBL" id="KAG8470418.1"/>
    </source>
</evidence>
<feature type="domain" description="IQCH-like ATP-grasp" evidence="2">
    <location>
        <begin position="667"/>
        <end position="925"/>
    </location>
</feature>
<reference evidence="3" key="1">
    <citation type="submission" date="2021-05" db="EMBL/GenBank/DDBJ databases">
        <title>The genome of the haptophyte Pavlova lutheri (Diacronema luteri, Pavlovales) - a model for lipid biosynthesis in eukaryotic algae.</title>
        <authorList>
            <person name="Hulatt C.J."/>
            <person name="Posewitz M.C."/>
        </authorList>
    </citation>
    <scope>NUCLEOTIDE SEQUENCE</scope>
    <source>
        <strain evidence="3">NIVA-4/92</strain>
    </source>
</reference>
<evidence type="ECO:0000259" key="2">
    <source>
        <dbReference type="Pfam" id="PF24923"/>
    </source>
</evidence>